<accession>A0A6L8LM13</accession>
<dbReference type="AlphaFoldDB" id="A0A6L8LM13"/>
<dbReference type="Pfam" id="PF11367">
    <property type="entry name" value="Tail_completion_gp17"/>
    <property type="match status" value="1"/>
</dbReference>
<sequence>MSYGVTAALQEAVYQRLSGDAGVTALVGGIYDAIPVGELPEIYLTLGPETARDRSDKTGGGAEHDFTVSVIGDASGFLAAKQAAAAVSDALIDADMALSRGHLVGLWFVKAVAARETSGDGRRIDMRFRARVEDN</sequence>
<name>A0A6L8LM13_9RHOB</name>
<dbReference type="Proteomes" id="UP000479043">
    <property type="component" value="Unassembled WGS sequence"/>
</dbReference>
<comment type="caution">
    <text evidence="1">The sequence shown here is derived from an EMBL/GenBank/DDBJ whole genome shotgun (WGS) entry which is preliminary data.</text>
</comment>
<dbReference type="Gene3D" id="3.30.2000.30">
    <property type="match status" value="1"/>
</dbReference>
<evidence type="ECO:0000313" key="2">
    <source>
        <dbReference type="Proteomes" id="UP000479043"/>
    </source>
</evidence>
<protein>
    <submittedName>
        <fullName evidence="1">DUF3168 domain-containing protein</fullName>
    </submittedName>
</protein>
<dbReference type="EMBL" id="WWEN01000002">
    <property type="protein sequence ID" value="MYM54159.1"/>
    <property type="molecule type" value="Genomic_DNA"/>
</dbReference>
<gene>
    <name evidence="1" type="ORF">GR167_02495</name>
</gene>
<reference evidence="1 2" key="1">
    <citation type="submission" date="2020-01" db="EMBL/GenBank/DDBJ databases">
        <authorList>
            <person name="Chen S."/>
        </authorList>
    </citation>
    <scope>NUCLEOTIDE SEQUENCE [LARGE SCALE GENOMIC DNA]</scope>
    <source>
        <strain evidence="1 2">GS-10</strain>
    </source>
</reference>
<organism evidence="1 2">
    <name type="scientific">Thalassovita mangrovi</name>
    <dbReference type="NCBI Taxonomy" id="2692236"/>
    <lineage>
        <taxon>Bacteria</taxon>
        <taxon>Pseudomonadati</taxon>
        <taxon>Pseudomonadota</taxon>
        <taxon>Alphaproteobacteria</taxon>
        <taxon>Rhodobacterales</taxon>
        <taxon>Roseobacteraceae</taxon>
        <taxon>Thalassovita</taxon>
    </lineage>
</organism>
<dbReference type="InterPro" id="IPR021508">
    <property type="entry name" value="Gp17-like"/>
</dbReference>
<dbReference type="RefSeq" id="WP_160971874.1">
    <property type="nucleotide sequence ID" value="NZ_WWEN01000002.1"/>
</dbReference>
<proteinExistence type="predicted"/>
<dbReference type="InterPro" id="IPR053745">
    <property type="entry name" value="Viral_Tail_Comp_sf"/>
</dbReference>
<evidence type="ECO:0000313" key="1">
    <source>
        <dbReference type="EMBL" id="MYM54159.1"/>
    </source>
</evidence>
<keyword evidence="2" id="KW-1185">Reference proteome</keyword>